<evidence type="ECO:0000313" key="1">
    <source>
        <dbReference type="EMBL" id="NOD31296.1"/>
    </source>
</evidence>
<dbReference type="Proteomes" id="UP000599383">
    <property type="component" value="Unassembled WGS sequence"/>
</dbReference>
<proteinExistence type="predicted"/>
<dbReference type="EMBL" id="WVQY01000005">
    <property type="protein sequence ID" value="NOD31296.1"/>
    <property type="molecule type" value="Genomic_DNA"/>
</dbReference>
<evidence type="ECO:0000313" key="2">
    <source>
        <dbReference type="Proteomes" id="UP000599383"/>
    </source>
</evidence>
<comment type="caution">
    <text evidence="1">The sequence shown here is derived from an EMBL/GenBank/DDBJ whole genome shotgun (WGS) entry which is preliminary data.</text>
</comment>
<keyword evidence="2" id="KW-1185">Reference proteome</keyword>
<sequence>MSAHCQSIRDEIETLEQSIELLDIQIQNTVDPIQKSALFRFRKQSLSLLQRKRGALKACEESGPPLPQVPADMSDFGSEVTQGIPGYELVAGKDTLARLFVGRRPPVVVMASELLDDADSDYSSKALGFDLNSLPIHSLPFNPARIDYAELEISGPSGTTVIPGDIGDGVFSNDTKSFSEDDNINFYIRGREISKPGRYRFTARLYRNGTLVGEKSLGQPQFHPTKDLRILVVVEIFPFPAEKWEILFQALEDLSRIFPIRSGLAPLDGDQEAGLRYRIEPIPIDFAWPDRTPVAQRLAEFNQEQSAAGRPDRAEHVLTIRTQQPGEMPLGGSAQSGPNGSIAGVTLNVDPPMDNSFGTLVSHEIAHNFLTVPHVGDEGVALNEPAAFDLVARKSVGNPRALMYRIYNLTPSGTAFLVPDSWRTIRERLLTRSSTGNDE</sequence>
<gene>
    <name evidence="1" type="ORF">GS617_13540</name>
</gene>
<organism evidence="1 2">
    <name type="scientific">Ruegeria atlantica</name>
    <dbReference type="NCBI Taxonomy" id="81569"/>
    <lineage>
        <taxon>Bacteria</taxon>
        <taxon>Pseudomonadati</taxon>
        <taxon>Pseudomonadota</taxon>
        <taxon>Alphaproteobacteria</taxon>
        <taxon>Rhodobacterales</taxon>
        <taxon>Roseobacteraceae</taxon>
        <taxon>Ruegeria</taxon>
    </lineage>
</organism>
<protein>
    <submittedName>
        <fullName evidence="1">Uncharacterized protein</fullName>
    </submittedName>
</protein>
<reference evidence="1 2" key="1">
    <citation type="submission" date="2019-12" db="EMBL/GenBank/DDBJ databases">
        <title>Ruegeria JWLKs population differentiation of coral mucus and skeleton niches.</title>
        <authorList>
            <person name="Luo D."/>
        </authorList>
    </citation>
    <scope>NUCLEOTIDE SEQUENCE [LARGE SCALE GENOMIC DNA]</scope>
    <source>
        <strain evidence="1 2">HKCCD6238</strain>
    </source>
</reference>
<dbReference type="RefSeq" id="WP_171363846.1">
    <property type="nucleotide sequence ID" value="NZ_WVQY01000005.1"/>
</dbReference>
<accession>A0ABX1WDC3</accession>
<name>A0ABX1WDC3_9RHOB</name>